<reference evidence="1" key="3">
    <citation type="journal article" date="2017" name="Nature">
        <title>Genome sequence of the progenitor of the wheat D genome Aegilops tauschii.</title>
        <authorList>
            <person name="Luo M.C."/>
            <person name="Gu Y.Q."/>
            <person name="Puiu D."/>
            <person name="Wang H."/>
            <person name="Twardziok S.O."/>
            <person name="Deal K.R."/>
            <person name="Huo N."/>
            <person name="Zhu T."/>
            <person name="Wang L."/>
            <person name="Wang Y."/>
            <person name="McGuire P.E."/>
            <person name="Liu S."/>
            <person name="Long H."/>
            <person name="Ramasamy R.K."/>
            <person name="Rodriguez J.C."/>
            <person name="Van S.L."/>
            <person name="Yuan L."/>
            <person name="Wang Z."/>
            <person name="Xia Z."/>
            <person name="Xiao L."/>
            <person name="Anderson O.D."/>
            <person name="Ouyang S."/>
            <person name="Liang Y."/>
            <person name="Zimin A.V."/>
            <person name="Pertea G."/>
            <person name="Qi P."/>
            <person name="Bennetzen J.L."/>
            <person name="Dai X."/>
            <person name="Dawson M.W."/>
            <person name="Muller H.G."/>
            <person name="Kugler K."/>
            <person name="Rivarola-Duarte L."/>
            <person name="Spannagl M."/>
            <person name="Mayer K.F.X."/>
            <person name="Lu F.H."/>
            <person name="Bevan M.W."/>
            <person name="Leroy P."/>
            <person name="Li P."/>
            <person name="You F.M."/>
            <person name="Sun Q."/>
            <person name="Liu Z."/>
            <person name="Lyons E."/>
            <person name="Wicker T."/>
            <person name="Salzberg S.L."/>
            <person name="Devos K.M."/>
            <person name="Dvorak J."/>
        </authorList>
    </citation>
    <scope>NUCLEOTIDE SEQUENCE [LARGE SCALE GENOMIC DNA]</scope>
    <source>
        <strain evidence="1">cv. AL8/78</strain>
    </source>
</reference>
<name>A0A453MQY5_AEGTS</name>
<organism evidence="1 2">
    <name type="scientific">Aegilops tauschii subsp. strangulata</name>
    <name type="common">Goatgrass</name>
    <dbReference type="NCBI Taxonomy" id="200361"/>
    <lineage>
        <taxon>Eukaryota</taxon>
        <taxon>Viridiplantae</taxon>
        <taxon>Streptophyta</taxon>
        <taxon>Embryophyta</taxon>
        <taxon>Tracheophyta</taxon>
        <taxon>Spermatophyta</taxon>
        <taxon>Magnoliopsida</taxon>
        <taxon>Liliopsida</taxon>
        <taxon>Poales</taxon>
        <taxon>Poaceae</taxon>
        <taxon>BOP clade</taxon>
        <taxon>Pooideae</taxon>
        <taxon>Triticodae</taxon>
        <taxon>Triticeae</taxon>
        <taxon>Triticinae</taxon>
        <taxon>Aegilops</taxon>
    </lineage>
</organism>
<keyword evidence="2" id="KW-1185">Reference proteome</keyword>
<proteinExistence type="predicted"/>
<evidence type="ECO:0000313" key="1">
    <source>
        <dbReference type="EnsemblPlants" id="AET6Gv20039300.7"/>
    </source>
</evidence>
<protein>
    <submittedName>
        <fullName evidence="1">Uncharacterized protein</fullName>
    </submittedName>
</protein>
<dbReference type="AlphaFoldDB" id="A0A453MQY5"/>
<reference evidence="1" key="5">
    <citation type="journal article" date="2021" name="G3 (Bethesda)">
        <title>Aegilops tauschii genome assembly Aet v5.0 features greater sequence contiguity and improved annotation.</title>
        <authorList>
            <person name="Wang L."/>
            <person name="Zhu T."/>
            <person name="Rodriguez J.C."/>
            <person name="Deal K.R."/>
            <person name="Dubcovsky J."/>
            <person name="McGuire P.E."/>
            <person name="Lux T."/>
            <person name="Spannagl M."/>
            <person name="Mayer K.F.X."/>
            <person name="Baldrich P."/>
            <person name="Meyers B.C."/>
            <person name="Huo N."/>
            <person name="Gu Y.Q."/>
            <person name="Zhou H."/>
            <person name="Devos K.M."/>
            <person name="Bennetzen J.L."/>
            <person name="Unver T."/>
            <person name="Budak H."/>
            <person name="Gulick P.J."/>
            <person name="Galiba G."/>
            <person name="Kalapos B."/>
            <person name="Nelson D.R."/>
            <person name="Li P."/>
            <person name="You F.M."/>
            <person name="Luo M.C."/>
            <person name="Dvorak J."/>
        </authorList>
    </citation>
    <scope>NUCLEOTIDE SEQUENCE [LARGE SCALE GENOMIC DNA]</scope>
    <source>
        <strain evidence="1">cv. AL8/78</strain>
    </source>
</reference>
<dbReference type="Proteomes" id="UP000015105">
    <property type="component" value="Chromosome 6D"/>
</dbReference>
<reference evidence="1" key="4">
    <citation type="submission" date="2019-03" db="UniProtKB">
        <authorList>
            <consortium name="EnsemblPlants"/>
        </authorList>
    </citation>
    <scope>IDENTIFICATION</scope>
</reference>
<sequence length="51" mass="5766">MMEQVSHAHVHCKHAKFSKSNEQLHALRLRQIRDTGIVDDALTIRCSAPNA</sequence>
<reference evidence="2" key="2">
    <citation type="journal article" date="2017" name="Nat. Plants">
        <title>The Aegilops tauschii genome reveals multiple impacts of transposons.</title>
        <authorList>
            <person name="Zhao G."/>
            <person name="Zou C."/>
            <person name="Li K."/>
            <person name="Wang K."/>
            <person name="Li T."/>
            <person name="Gao L."/>
            <person name="Zhang X."/>
            <person name="Wang H."/>
            <person name="Yang Z."/>
            <person name="Liu X."/>
            <person name="Jiang W."/>
            <person name="Mao L."/>
            <person name="Kong X."/>
            <person name="Jiao Y."/>
            <person name="Jia J."/>
        </authorList>
    </citation>
    <scope>NUCLEOTIDE SEQUENCE [LARGE SCALE GENOMIC DNA]</scope>
    <source>
        <strain evidence="2">cv. AL8/78</strain>
    </source>
</reference>
<reference evidence="2" key="1">
    <citation type="journal article" date="2014" name="Science">
        <title>Ancient hybridizations among the ancestral genomes of bread wheat.</title>
        <authorList>
            <consortium name="International Wheat Genome Sequencing Consortium,"/>
            <person name="Marcussen T."/>
            <person name="Sandve S.R."/>
            <person name="Heier L."/>
            <person name="Spannagl M."/>
            <person name="Pfeifer M."/>
            <person name="Jakobsen K.S."/>
            <person name="Wulff B.B."/>
            <person name="Steuernagel B."/>
            <person name="Mayer K.F."/>
            <person name="Olsen O.A."/>
        </authorList>
    </citation>
    <scope>NUCLEOTIDE SEQUENCE [LARGE SCALE GENOMIC DNA]</scope>
    <source>
        <strain evidence="2">cv. AL8/78</strain>
    </source>
</reference>
<dbReference type="EnsemblPlants" id="AET6Gv20039300.7">
    <property type="protein sequence ID" value="AET6Gv20039300.7"/>
    <property type="gene ID" value="AET6Gv20039300"/>
</dbReference>
<evidence type="ECO:0000313" key="2">
    <source>
        <dbReference type="Proteomes" id="UP000015105"/>
    </source>
</evidence>
<accession>A0A453MQY5</accession>
<dbReference type="Gramene" id="AET6Gv20039300.7">
    <property type="protein sequence ID" value="AET6Gv20039300.7"/>
    <property type="gene ID" value="AET6Gv20039300"/>
</dbReference>